<keyword evidence="2" id="KW-1185">Reference proteome</keyword>
<dbReference type="Proteomes" id="UP000004221">
    <property type="component" value="Unassembled WGS sequence"/>
</dbReference>
<dbReference type="AlphaFoldDB" id="I4EJC5"/>
<name>I4EJC5_9BACT</name>
<proteinExistence type="predicted"/>
<dbReference type="EMBL" id="CAGS01000330">
    <property type="protein sequence ID" value="CCF84787.1"/>
    <property type="molecule type" value="Genomic_DNA"/>
</dbReference>
<accession>I4EJC5</accession>
<protein>
    <submittedName>
        <fullName evidence="1">Uncharacterized protein</fullName>
    </submittedName>
</protein>
<evidence type="ECO:0000313" key="2">
    <source>
        <dbReference type="Proteomes" id="UP000004221"/>
    </source>
</evidence>
<gene>
    <name evidence="1" type="ORF">NITHO_3960001</name>
</gene>
<reference evidence="1 2" key="1">
    <citation type="journal article" date="2012" name="ISME J.">
        <title>Nitrification expanded: discovery, physiology and genomics of a nitrite-oxidizing bacterium from the phylum Chloroflexi.</title>
        <authorList>
            <person name="Sorokin D.Y."/>
            <person name="Lucker S."/>
            <person name="Vejmelkova D."/>
            <person name="Kostrikina N.A."/>
            <person name="Kleerebezem R."/>
            <person name="Rijpstra W.I."/>
            <person name="Damste J.S."/>
            <person name="Le Paslier D."/>
            <person name="Muyzer G."/>
            <person name="Wagner M."/>
            <person name="van Loosdrecht M.C."/>
            <person name="Daims H."/>
        </authorList>
    </citation>
    <scope>NUCLEOTIDE SEQUENCE [LARGE SCALE GENOMIC DNA]</scope>
    <source>
        <strain evidence="2">none</strain>
    </source>
</reference>
<organism evidence="1 2">
    <name type="scientific">Nitrolancea hollandica Lb</name>
    <dbReference type="NCBI Taxonomy" id="1129897"/>
    <lineage>
        <taxon>Bacteria</taxon>
        <taxon>Pseudomonadati</taxon>
        <taxon>Thermomicrobiota</taxon>
        <taxon>Thermomicrobia</taxon>
        <taxon>Sphaerobacterales</taxon>
        <taxon>Sphaerobacterineae</taxon>
        <taxon>Sphaerobacteraceae</taxon>
        <taxon>Nitrolancea</taxon>
    </lineage>
</organism>
<evidence type="ECO:0000313" key="1">
    <source>
        <dbReference type="EMBL" id="CCF84787.1"/>
    </source>
</evidence>
<sequence length="49" mass="5254">MIRFGEDRRVGANANLGTAVGNHTAEDAVFRFFFPRNDLEPGALSGSDG</sequence>
<comment type="caution">
    <text evidence="1">The sequence shown here is derived from an EMBL/GenBank/DDBJ whole genome shotgun (WGS) entry which is preliminary data.</text>
</comment>